<keyword evidence="2" id="KW-1133">Transmembrane helix</keyword>
<protein>
    <submittedName>
        <fullName evidence="5">Uncharacterized protein</fullName>
    </submittedName>
</protein>
<feature type="region of interest" description="Disordered" evidence="1">
    <location>
        <begin position="346"/>
        <end position="371"/>
    </location>
</feature>
<evidence type="ECO:0000256" key="2">
    <source>
        <dbReference type="SAM" id="Phobius"/>
    </source>
</evidence>
<feature type="region of interest" description="Disordered" evidence="1">
    <location>
        <begin position="247"/>
        <end position="288"/>
    </location>
</feature>
<organism evidence="5 6">
    <name type="scientific">Mycolicibacterium iranicum</name>
    <name type="common">Mycobacterium iranicum</name>
    <dbReference type="NCBI Taxonomy" id="912594"/>
    <lineage>
        <taxon>Bacteria</taxon>
        <taxon>Bacillati</taxon>
        <taxon>Actinomycetota</taxon>
        <taxon>Actinomycetes</taxon>
        <taxon>Mycobacteriales</taxon>
        <taxon>Mycobacteriaceae</taxon>
        <taxon>Mycolicibacterium</taxon>
    </lineage>
</organism>
<feature type="compositionally biased region" description="Low complexity" evidence="1">
    <location>
        <begin position="356"/>
        <end position="368"/>
    </location>
</feature>
<dbReference type="OrthoDB" id="4641856at2"/>
<dbReference type="Proteomes" id="UP000078396">
    <property type="component" value="Unassembled WGS sequence"/>
</dbReference>
<dbReference type="Pfam" id="PF23717">
    <property type="entry name" value="DUF7159"/>
    <property type="match status" value="1"/>
</dbReference>
<evidence type="ECO:0000313" key="5">
    <source>
        <dbReference type="EMBL" id="OAN33584.1"/>
    </source>
</evidence>
<feature type="domain" description="DUF7159" evidence="4">
    <location>
        <begin position="2"/>
        <end position="207"/>
    </location>
</feature>
<dbReference type="AlphaFoldDB" id="A0A178LNY5"/>
<evidence type="ECO:0000313" key="6">
    <source>
        <dbReference type="Proteomes" id="UP000078396"/>
    </source>
</evidence>
<dbReference type="eggNOG" id="ENOG5032BMF">
    <property type="taxonomic scope" value="Bacteria"/>
</dbReference>
<name>A0A178LNY5_MYCIR</name>
<comment type="caution">
    <text evidence="5">The sequence shown here is derived from an EMBL/GenBank/DDBJ whole genome shotgun (WGS) entry which is preliminary data.</text>
</comment>
<evidence type="ECO:0000259" key="4">
    <source>
        <dbReference type="Pfam" id="PF23717"/>
    </source>
</evidence>
<dbReference type="InterPro" id="IPR055581">
    <property type="entry name" value="DUF7157"/>
</dbReference>
<reference evidence="5 6" key="1">
    <citation type="submission" date="2016-04" db="EMBL/GenBank/DDBJ databases">
        <title>Draft Genome Sequences of Staphylococcus capitis Strain H36, S. capitis Strain H65, S. cohnii Strain H62, S. hominis Strain H69, Mycobacterium iranicum Strain H39, Plantibacter sp. Strain H53, Pseudomonas oryzihabitans Strain H72, and Microbacterium sp. Strain H83, isolated from residential settings.</title>
        <authorList>
            <person name="Lymperopoulou D."/>
            <person name="Adams R.I."/>
            <person name="Lindow S."/>
            <person name="Coil D.A."/>
            <person name="Jospin G."/>
            <person name="Eisen J.A."/>
        </authorList>
    </citation>
    <scope>NUCLEOTIDE SEQUENCE [LARGE SCALE GENOMIC DNA]</scope>
    <source>
        <strain evidence="5 6">H39</strain>
    </source>
</reference>
<feature type="compositionally biased region" description="Pro residues" evidence="1">
    <location>
        <begin position="261"/>
        <end position="271"/>
    </location>
</feature>
<gene>
    <name evidence="5" type="ORF">A4X20_27790</name>
</gene>
<evidence type="ECO:0000259" key="3">
    <source>
        <dbReference type="Pfam" id="PF23715"/>
    </source>
</evidence>
<proteinExistence type="predicted"/>
<sequence>MDVVLGLSMTSSSVRWVLVDVATGGESLTVDLGSVPRDEDFDAEAFLAELLERSAPRRVDAIGLSWSTEAEYTASSVWQALTDREIENVIAVSDVEAAEALACGIADIAGCERLVVCVAEPRESVVVAVTPDGVTADRVDNSASLADVEGYAPDAVFVLGSGDVAGVVAELERRLEVPVLSADESDLALARGAALAAASAVSILDAQEAPSRRRLTPTATLASVLAAAVVTFVVSLSVALGMSLTPDSPAPQMARSVTEPAPAPVVKPKPTPVKAAPKPETTPPPQEAQPIAVELPAPEAAPMPEAPPPVYEEPLAPAPAVPPAPAYVPPSPPANYLPPAPAAPAYVPPAAPPAQVPAVIPQQPVQQPRLRDRIIERIPIINRFHEPQYGYTP</sequence>
<dbReference type="Pfam" id="PF23715">
    <property type="entry name" value="DUF7157"/>
    <property type="match status" value="1"/>
</dbReference>
<accession>A0A178LNY5</accession>
<dbReference type="EMBL" id="LWCS01000048">
    <property type="protein sequence ID" value="OAN33584.1"/>
    <property type="molecule type" value="Genomic_DNA"/>
</dbReference>
<keyword evidence="2" id="KW-0812">Transmembrane</keyword>
<evidence type="ECO:0000256" key="1">
    <source>
        <dbReference type="SAM" id="MobiDB-lite"/>
    </source>
</evidence>
<feature type="compositionally biased region" description="Pro residues" evidence="1">
    <location>
        <begin position="346"/>
        <end position="355"/>
    </location>
</feature>
<feature type="domain" description="DUF7157" evidence="3">
    <location>
        <begin position="304"/>
        <end position="389"/>
    </location>
</feature>
<feature type="transmembrane region" description="Helical" evidence="2">
    <location>
        <begin position="221"/>
        <end position="244"/>
    </location>
</feature>
<dbReference type="InterPro" id="IPR055583">
    <property type="entry name" value="DUF7159"/>
</dbReference>
<keyword evidence="2" id="KW-0472">Membrane</keyword>